<dbReference type="Proteomes" id="UP001500683">
    <property type="component" value="Unassembled WGS sequence"/>
</dbReference>
<gene>
    <name evidence="2" type="ORF">GCM10022214_39820</name>
</gene>
<evidence type="ECO:0000256" key="1">
    <source>
        <dbReference type="SAM" id="Phobius"/>
    </source>
</evidence>
<feature type="transmembrane region" description="Helical" evidence="1">
    <location>
        <begin position="12"/>
        <end position="45"/>
    </location>
</feature>
<evidence type="ECO:0008006" key="4">
    <source>
        <dbReference type="Google" id="ProtNLM"/>
    </source>
</evidence>
<keyword evidence="1" id="KW-0472">Membrane</keyword>
<evidence type="ECO:0000313" key="3">
    <source>
        <dbReference type="Proteomes" id="UP001500683"/>
    </source>
</evidence>
<keyword evidence="1" id="KW-1133">Transmembrane helix</keyword>
<accession>A0ABP7W274</accession>
<sequence length="66" mass="6996">MSEMDEMRWWPAIGLAFGTALGFAGAFGGFTAFLIVLVLGAIGFLAGRALTGELHLGDLLGARRRQ</sequence>
<comment type="caution">
    <text evidence="2">The sequence shown here is derived from an EMBL/GenBank/DDBJ whole genome shotgun (WGS) entry which is preliminary data.</text>
</comment>
<evidence type="ECO:0000313" key="2">
    <source>
        <dbReference type="EMBL" id="GAA4077963.1"/>
    </source>
</evidence>
<reference evidence="3" key="1">
    <citation type="journal article" date="2019" name="Int. J. Syst. Evol. Microbiol.">
        <title>The Global Catalogue of Microorganisms (GCM) 10K type strain sequencing project: providing services to taxonomists for standard genome sequencing and annotation.</title>
        <authorList>
            <consortium name="The Broad Institute Genomics Platform"/>
            <consortium name="The Broad Institute Genome Sequencing Center for Infectious Disease"/>
            <person name="Wu L."/>
            <person name="Ma J."/>
        </authorList>
    </citation>
    <scope>NUCLEOTIDE SEQUENCE [LARGE SCALE GENOMIC DNA]</scope>
    <source>
        <strain evidence="3">JCM 16702</strain>
    </source>
</reference>
<keyword evidence="1" id="KW-0812">Transmembrane</keyword>
<proteinExistence type="predicted"/>
<keyword evidence="3" id="KW-1185">Reference proteome</keyword>
<organism evidence="2 3">
    <name type="scientific">Actinomadura miaoliensis</name>
    <dbReference type="NCBI Taxonomy" id="430685"/>
    <lineage>
        <taxon>Bacteria</taxon>
        <taxon>Bacillati</taxon>
        <taxon>Actinomycetota</taxon>
        <taxon>Actinomycetes</taxon>
        <taxon>Streptosporangiales</taxon>
        <taxon>Thermomonosporaceae</taxon>
        <taxon>Actinomadura</taxon>
    </lineage>
</organism>
<dbReference type="EMBL" id="BAAAZG010000025">
    <property type="protein sequence ID" value="GAA4077963.1"/>
    <property type="molecule type" value="Genomic_DNA"/>
</dbReference>
<name>A0ABP7W274_9ACTN</name>
<protein>
    <recommendedName>
        <fullName evidence="4">DUF2273 domain-containing protein</fullName>
    </recommendedName>
</protein>